<reference evidence="8 9" key="3">
    <citation type="journal article" date="2010" name="BMC Genomics">
        <title>Transcriptome sequencing and comparative analysis of cucumber flowers with different sex types.</title>
        <authorList>
            <person name="Guo S."/>
            <person name="Zheng Y."/>
            <person name="Joung J.G."/>
            <person name="Liu S."/>
            <person name="Zhang Z."/>
            <person name="Crasta O.R."/>
            <person name="Sobral B.W."/>
            <person name="Xu Y."/>
            <person name="Huang S."/>
            <person name="Fei Z."/>
        </authorList>
    </citation>
    <scope>NUCLEOTIDE SEQUENCE [LARGE SCALE GENOMIC DNA]</scope>
    <source>
        <strain evidence="9">cv. 9930</strain>
    </source>
</reference>
<dbReference type="PANTHER" id="PTHR45914:SF60">
    <property type="entry name" value="TRANSCRIPTION FACTOR RSL2-LIKE"/>
    <property type="match status" value="1"/>
</dbReference>
<dbReference type="STRING" id="3659.A0A0A0KT10"/>
<dbReference type="Pfam" id="PF00010">
    <property type="entry name" value="HLH"/>
    <property type="match status" value="1"/>
</dbReference>
<keyword evidence="3" id="KW-0238">DNA-binding</keyword>
<accession>A0A0A0KT10</accession>
<evidence type="ECO:0000256" key="2">
    <source>
        <dbReference type="ARBA" id="ARBA00023015"/>
    </source>
</evidence>
<evidence type="ECO:0000256" key="6">
    <source>
        <dbReference type="SAM" id="MobiDB-lite"/>
    </source>
</evidence>
<dbReference type="GO" id="GO:0000981">
    <property type="term" value="F:DNA-binding transcription factor activity, RNA polymerase II-specific"/>
    <property type="evidence" value="ECO:0000318"/>
    <property type="project" value="GO_Central"/>
</dbReference>
<keyword evidence="4" id="KW-0804">Transcription</keyword>
<dbReference type="Gramene" id="KGN52770">
    <property type="protein sequence ID" value="KGN52770"/>
    <property type="gene ID" value="Csa_4G000890"/>
</dbReference>
<feature type="compositionally biased region" description="Polar residues" evidence="6">
    <location>
        <begin position="211"/>
        <end position="222"/>
    </location>
</feature>
<evidence type="ECO:0000256" key="4">
    <source>
        <dbReference type="ARBA" id="ARBA00023163"/>
    </source>
</evidence>
<feature type="compositionally biased region" description="Polar residues" evidence="6">
    <location>
        <begin position="126"/>
        <end position="145"/>
    </location>
</feature>
<dbReference type="KEGG" id="csv:101217468"/>
<reference evidence="8 9" key="1">
    <citation type="journal article" date="2009" name="Nat. Genet.">
        <title>The genome of the cucumber, Cucumis sativus L.</title>
        <authorList>
            <person name="Huang S."/>
            <person name="Li R."/>
            <person name="Zhang Z."/>
            <person name="Li L."/>
            <person name="Gu X."/>
            <person name="Fan W."/>
            <person name="Lucas W.J."/>
            <person name="Wang X."/>
            <person name="Xie B."/>
            <person name="Ni P."/>
            <person name="Ren Y."/>
            <person name="Zhu H."/>
            <person name="Li J."/>
            <person name="Lin K."/>
            <person name="Jin W."/>
            <person name="Fei Z."/>
            <person name="Li G."/>
            <person name="Staub J."/>
            <person name="Kilian A."/>
            <person name="van der Vossen E.A."/>
            <person name="Wu Y."/>
            <person name="Guo J."/>
            <person name="He J."/>
            <person name="Jia Z."/>
            <person name="Ren Y."/>
            <person name="Tian G."/>
            <person name="Lu Y."/>
            <person name="Ruan J."/>
            <person name="Qian W."/>
            <person name="Wang M."/>
            <person name="Huang Q."/>
            <person name="Li B."/>
            <person name="Xuan Z."/>
            <person name="Cao J."/>
            <person name="Asan"/>
            <person name="Wu Z."/>
            <person name="Zhang J."/>
            <person name="Cai Q."/>
            <person name="Bai Y."/>
            <person name="Zhao B."/>
            <person name="Han Y."/>
            <person name="Li Y."/>
            <person name="Li X."/>
            <person name="Wang S."/>
            <person name="Shi Q."/>
            <person name="Liu S."/>
            <person name="Cho W.K."/>
            <person name="Kim J.Y."/>
            <person name="Xu Y."/>
            <person name="Heller-Uszynska K."/>
            <person name="Miao H."/>
            <person name="Cheng Z."/>
            <person name="Zhang S."/>
            <person name="Wu J."/>
            <person name="Yang Y."/>
            <person name="Kang H."/>
            <person name="Li M."/>
            <person name="Liang H."/>
            <person name="Ren X."/>
            <person name="Shi Z."/>
            <person name="Wen M."/>
            <person name="Jian M."/>
            <person name="Yang H."/>
            <person name="Zhang G."/>
            <person name="Yang Z."/>
            <person name="Chen R."/>
            <person name="Liu S."/>
            <person name="Li J."/>
            <person name="Ma L."/>
            <person name="Liu H."/>
            <person name="Zhou Y."/>
            <person name="Zhao J."/>
            <person name="Fang X."/>
            <person name="Li G."/>
            <person name="Fang L."/>
            <person name="Li Y."/>
            <person name="Liu D."/>
            <person name="Zheng H."/>
            <person name="Zhang Y."/>
            <person name="Qin N."/>
            <person name="Li Z."/>
            <person name="Yang G."/>
            <person name="Yang S."/>
            <person name="Bolund L."/>
            <person name="Kristiansen K."/>
            <person name="Zheng H."/>
            <person name="Li S."/>
            <person name="Zhang X."/>
            <person name="Yang H."/>
            <person name="Wang J."/>
            <person name="Sun R."/>
            <person name="Zhang B."/>
            <person name="Jiang S."/>
            <person name="Wang J."/>
            <person name="Du Y."/>
            <person name="Li S."/>
        </authorList>
    </citation>
    <scope>NUCLEOTIDE SEQUENCE [LARGE SCALE GENOMIC DNA]</scope>
    <source>
        <strain evidence="9">cv. 9930</strain>
    </source>
</reference>
<keyword evidence="5" id="KW-0539">Nucleus</keyword>
<dbReference type="InterPro" id="IPR011598">
    <property type="entry name" value="bHLH_dom"/>
</dbReference>
<dbReference type="SUPFAM" id="SSF47459">
    <property type="entry name" value="HLH, helix-loop-helix DNA-binding domain"/>
    <property type="match status" value="1"/>
</dbReference>
<dbReference type="GO" id="GO:0000978">
    <property type="term" value="F:RNA polymerase II cis-regulatory region sequence-specific DNA binding"/>
    <property type="evidence" value="ECO:0000318"/>
    <property type="project" value="GO_Central"/>
</dbReference>
<feature type="compositionally biased region" description="Low complexity" evidence="6">
    <location>
        <begin position="233"/>
        <end position="245"/>
    </location>
</feature>
<dbReference type="GO" id="GO:0046983">
    <property type="term" value="F:protein dimerization activity"/>
    <property type="evidence" value="ECO:0007669"/>
    <property type="project" value="InterPro"/>
</dbReference>
<evidence type="ECO:0000256" key="5">
    <source>
        <dbReference type="ARBA" id="ARBA00023242"/>
    </source>
</evidence>
<dbReference type="PANTHER" id="PTHR45914">
    <property type="entry name" value="TRANSCRIPTION FACTOR HEC3-RELATED"/>
    <property type="match status" value="1"/>
</dbReference>
<gene>
    <name evidence="8" type="ORF">Csa_4G000890</name>
</gene>
<reference evidence="8 9" key="2">
    <citation type="journal article" date="2009" name="PLoS ONE">
        <title>An integrated genetic and cytogenetic map of the cucumber genome.</title>
        <authorList>
            <person name="Ren Y."/>
            <person name="Zhang Z."/>
            <person name="Liu J."/>
            <person name="Staub J.E."/>
            <person name="Han Y."/>
            <person name="Cheng Z."/>
            <person name="Li X."/>
            <person name="Lu J."/>
            <person name="Miao H."/>
            <person name="Kang H."/>
            <person name="Xie B."/>
            <person name="Gu X."/>
            <person name="Wang X."/>
            <person name="Du Y."/>
            <person name="Jin W."/>
            <person name="Huang S."/>
        </authorList>
    </citation>
    <scope>NUCLEOTIDE SEQUENCE [LARGE SCALE GENOMIC DNA]</scope>
    <source>
        <strain evidence="9">cv. 9930</strain>
    </source>
</reference>
<feature type="region of interest" description="Disordered" evidence="6">
    <location>
        <begin position="126"/>
        <end position="264"/>
    </location>
</feature>
<protein>
    <recommendedName>
        <fullName evidence="7">BHLH domain-containing protein</fullName>
    </recommendedName>
</protein>
<dbReference type="GO" id="GO:0006357">
    <property type="term" value="P:regulation of transcription by RNA polymerase II"/>
    <property type="evidence" value="ECO:0000318"/>
    <property type="project" value="GO_Central"/>
</dbReference>
<dbReference type="SMART" id="SM00353">
    <property type="entry name" value="HLH"/>
    <property type="match status" value="1"/>
</dbReference>
<evidence type="ECO:0000313" key="8">
    <source>
        <dbReference type="EMBL" id="KGN52770.1"/>
    </source>
</evidence>
<dbReference type="Gene3D" id="4.10.280.10">
    <property type="entry name" value="Helix-loop-helix DNA-binding domain"/>
    <property type="match status" value="1"/>
</dbReference>
<sequence>MEGAISEREWISLSGAYTAEESDFMANLLSNYCIPNELNSDLSLEIPSSYWASSNEPSYYSSDASDSSNIYALSQPNNNLPYTFNDSNPTLWLPNNGASLSLDFSIEDVRNADCLDDNGSNIRKTRQCSRLQQSPADSVVNGKSSQPKRRANDVMVEEAMRDDKVGPVSVENFSRKRPQSLLDVEKTKRSGRARKTSKIASGSCNEEDQIVSPNGQCTSSFSSEDDCNEAQENNGGITSSSTSNGKPRASRGSATDPQSLYARKRRERINERLRILQSLVPNGTKVDISTMLEEAVQYVKFLQLQIKLLSSDDLWMYAPIAYNGMDIGLNLKLMKQDNASQ</sequence>
<keyword evidence="9" id="KW-1185">Reference proteome</keyword>
<evidence type="ECO:0000259" key="7">
    <source>
        <dbReference type="PROSITE" id="PS50888"/>
    </source>
</evidence>
<dbReference type="FunFam" id="4.10.280.10:FF:000022">
    <property type="entry name" value="Basic helix-loop-helix transcription factor"/>
    <property type="match status" value="1"/>
</dbReference>
<name>A0A0A0KT10_CUCSA</name>
<dbReference type="OrthoDB" id="651283at2759"/>
<dbReference type="InterPro" id="IPR045843">
    <property type="entry name" value="IND-like"/>
</dbReference>
<reference evidence="8 9" key="4">
    <citation type="journal article" date="2011" name="BMC Genomics">
        <title>RNA-Seq improves annotation of protein-coding genes in the cucumber genome.</title>
        <authorList>
            <person name="Li Z."/>
            <person name="Zhang Z."/>
            <person name="Yan P."/>
            <person name="Huang S."/>
            <person name="Fei Z."/>
            <person name="Lin K."/>
        </authorList>
    </citation>
    <scope>NUCLEOTIDE SEQUENCE [LARGE SCALE GENOMIC DNA]</scope>
    <source>
        <strain evidence="9">cv. 9930</strain>
    </source>
</reference>
<comment type="subcellular location">
    <subcellularLocation>
        <location evidence="1">Nucleus</location>
    </subcellularLocation>
</comment>
<proteinExistence type="predicted"/>
<dbReference type="Proteomes" id="UP000029981">
    <property type="component" value="Chromosome 4"/>
</dbReference>
<dbReference type="eggNOG" id="ENOG502R684">
    <property type="taxonomic scope" value="Eukaryota"/>
</dbReference>
<feature type="domain" description="BHLH" evidence="7">
    <location>
        <begin position="253"/>
        <end position="302"/>
    </location>
</feature>
<evidence type="ECO:0000313" key="9">
    <source>
        <dbReference type="Proteomes" id="UP000029981"/>
    </source>
</evidence>
<dbReference type="AlphaFoldDB" id="A0A0A0KT10"/>
<organism evidence="8 9">
    <name type="scientific">Cucumis sativus</name>
    <name type="common">Cucumber</name>
    <dbReference type="NCBI Taxonomy" id="3659"/>
    <lineage>
        <taxon>Eukaryota</taxon>
        <taxon>Viridiplantae</taxon>
        <taxon>Streptophyta</taxon>
        <taxon>Embryophyta</taxon>
        <taxon>Tracheophyta</taxon>
        <taxon>Spermatophyta</taxon>
        <taxon>Magnoliopsida</taxon>
        <taxon>eudicotyledons</taxon>
        <taxon>Gunneridae</taxon>
        <taxon>Pentapetalae</taxon>
        <taxon>rosids</taxon>
        <taxon>fabids</taxon>
        <taxon>Cucurbitales</taxon>
        <taxon>Cucurbitaceae</taxon>
        <taxon>Benincaseae</taxon>
        <taxon>Cucumis</taxon>
    </lineage>
</organism>
<evidence type="ECO:0000256" key="3">
    <source>
        <dbReference type="ARBA" id="ARBA00023125"/>
    </source>
</evidence>
<dbReference type="InterPro" id="IPR036638">
    <property type="entry name" value="HLH_DNA-bd_sf"/>
</dbReference>
<dbReference type="GO" id="GO:0048766">
    <property type="term" value="P:root hair initiation"/>
    <property type="evidence" value="ECO:0007669"/>
    <property type="project" value="UniProtKB-ARBA"/>
</dbReference>
<dbReference type="CDD" id="cd11454">
    <property type="entry name" value="bHLH_AtIND_like"/>
    <property type="match status" value="1"/>
</dbReference>
<dbReference type="PROSITE" id="PS50888">
    <property type="entry name" value="BHLH"/>
    <property type="match status" value="1"/>
</dbReference>
<evidence type="ECO:0000256" key="1">
    <source>
        <dbReference type="ARBA" id="ARBA00004123"/>
    </source>
</evidence>
<keyword evidence="2" id="KW-0805">Transcription regulation</keyword>
<dbReference type="GO" id="GO:0005634">
    <property type="term" value="C:nucleus"/>
    <property type="evidence" value="ECO:0000318"/>
    <property type="project" value="GO_Central"/>
</dbReference>
<dbReference type="EMBL" id="CM002925">
    <property type="protein sequence ID" value="KGN52770.1"/>
    <property type="molecule type" value="Genomic_DNA"/>
</dbReference>